<dbReference type="EMBL" id="JAPZBO010000002">
    <property type="protein sequence ID" value="KAJ5324273.1"/>
    <property type="molecule type" value="Genomic_DNA"/>
</dbReference>
<sequence>MAADPEGIAWFNRSSLKCAGYDASNNLDFWNYILVDVIINSQPSFDAHEGKSLEKHPRSASQDVGSRKVESWELLSYGNAATTWLLEQKHSQDPRYRWTDMAVMYGKDPQKLDKSFKLCGVADVDFTKSAIAGFVAVPMPTKEQKYLWLDLTYPVRGIYLPVSPKGEGPLGDMCKFLRLDFKGRGFALPYGRPYEDSLVKGWTESKSKARELLKTELSSPVKIIPTDQMGLFKARLKHLNRASKNGALLCAADAIIANWKTTSDEKVSKKRLDDYLSLLDRANQQEKLSAEDDKMYYDTFKKKADKSDIDAFETSRPETDLRMTKYLRYQELVAPVMKELKESYSEQGVLDKAKFSQAISKIKNRVEFFQCLSLPEQELFQHVLRPDDLNTIKSQKLSSMLESFDDGDAAQLQETYLTGTKFPLYPDVIDGIFDDKTEWKVPESLTDPNWKEGSSKADALMLGQVYFLCDPVMGLGYRPNTTLRLDIDGLYYLLAIPRALRALSDPKNAKSRPLDTYEHNLVIAFGSDQVKLSTEAEAAGYAKSHTEHKSTTWLDSGFVTVNQTISKTLIPVPFASKFMNDQIDSRRDQEHKRLAAEHIRTATHVDLLVGNIITYQQYIAANLGQQMEYTTVWSDPYEEMRDVVNSLIVAGLSMVPLAGPILAAVETVAYDAMCHPEWFDDAANKSGLSAGTAAGSLDLFKKSERGKLIKYIRKR</sequence>
<dbReference type="AlphaFoldDB" id="A0A9W9U936"/>
<protein>
    <submittedName>
        <fullName evidence="1">Uncharacterized protein</fullName>
    </submittedName>
</protein>
<accession>A0A9W9U936</accession>
<evidence type="ECO:0000313" key="2">
    <source>
        <dbReference type="Proteomes" id="UP001147746"/>
    </source>
</evidence>
<proteinExistence type="predicted"/>
<organism evidence="1 2">
    <name type="scientific">Penicillium atrosanguineum</name>
    <dbReference type="NCBI Taxonomy" id="1132637"/>
    <lineage>
        <taxon>Eukaryota</taxon>
        <taxon>Fungi</taxon>
        <taxon>Dikarya</taxon>
        <taxon>Ascomycota</taxon>
        <taxon>Pezizomycotina</taxon>
        <taxon>Eurotiomycetes</taxon>
        <taxon>Eurotiomycetidae</taxon>
        <taxon>Eurotiales</taxon>
        <taxon>Aspergillaceae</taxon>
        <taxon>Penicillium</taxon>
    </lineage>
</organism>
<keyword evidence="2" id="KW-1185">Reference proteome</keyword>
<reference evidence="1" key="2">
    <citation type="journal article" date="2023" name="IMA Fungus">
        <title>Comparative genomic study of the Penicillium genus elucidates a diverse pangenome and 15 lateral gene transfer events.</title>
        <authorList>
            <person name="Petersen C."/>
            <person name="Sorensen T."/>
            <person name="Nielsen M.R."/>
            <person name="Sondergaard T.E."/>
            <person name="Sorensen J.L."/>
            <person name="Fitzpatrick D.A."/>
            <person name="Frisvad J.C."/>
            <person name="Nielsen K.L."/>
        </authorList>
    </citation>
    <scope>NUCLEOTIDE SEQUENCE</scope>
    <source>
        <strain evidence="1">IBT 21472</strain>
    </source>
</reference>
<evidence type="ECO:0000313" key="1">
    <source>
        <dbReference type="EMBL" id="KAJ5324273.1"/>
    </source>
</evidence>
<dbReference type="Proteomes" id="UP001147746">
    <property type="component" value="Unassembled WGS sequence"/>
</dbReference>
<comment type="caution">
    <text evidence="1">The sequence shown here is derived from an EMBL/GenBank/DDBJ whole genome shotgun (WGS) entry which is preliminary data.</text>
</comment>
<name>A0A9W9U936_9EURO</name>
<reference evidence="1" key="1">
    <citation type="submission" date="2022-12" db="EMBL/GenBank/DDBJ databases">
        <authorList>
            <person name="Petersen C."/>
        </authorList>
    </citation>
    <scope>NUCLEOTIDE SEQUENCE</scope>
    <source>
        <strain evidence="1">IBT 21472</strain>
    </source>
</reference>
<gene>
    <name evidence="1" type="ORF">N7476_002873</name>
</gene>